<feature type="non-terminal residue" evidence="2">
    <location>
        <position position="1"/>
    </location>
</feature>
<evidence type="ECO:0000313" key="2">
    <source>
        <dbReference type="EMBL" id="CAE7247755.1"/>
    </source>
</evidence>
<dbReference type="InterPro" id="IPR052055">
    <property type="entry name" value="Hepadnavirus_pol/RT"/>
</dbReference>
<reference evidence="2" key="1">
    <citation type="submission" date="2021-02" db="EMBL/GenBank/DDBJ databases">
        <authorList>
            <person name="Dougan E. K."/>
            <person name="Rhodes N."/>
            <person name="Thang M."/>
            <person name="Chan C."/>
        </authorList>
    </citation>
    <scope>NUCLEOTIDE SEQUENCE</scope>
</reference>
<feature type="region of interest" description="Disordered" evidence="1">
    <location>
        <begin position="344"/>
        <end position="376"/>
    </location>
</feature>
<evidence type="ECO:0000256" key="1">
    <source>
        <dbReference type="SAM" id="MobiDB-lite"/>
    </source>
</evidence>
<protein>
    <submittedName>
        <fullName evidence="2">Uncharacterized protein</fullName>
    </submittedName>
</protein>
<keyword evidence="3" id="KW-1185">Reference proteome</keyword>
<organism evidence="2 3">
    <name type="scientific">Symbiodinium pilosum</name>
    <name type="common">Dinoflagellate</name>
    <dbReference type="NCBI Taxonomy" id="2952"/>
    <lineage>
        <taxon>Eukaryota</taxon>
        <taxon>Sar</taxon>
        <taxon>Alveolata</taxon>
        <taxon>Dinophyceae</taxon>
        <taxon>Suessiales</taxon>
        <taxon>Symbiodiniaceae</taxon>
        <taxon>Symbiodinium</taxon>
    </lineage>
</organism>
<evidence type="ECO:0000313" key="3">
    <source>
        <dbReference type="Proteomes" id="UP000649617"/>
    </source>
</evidence>
<comment type="caution">
    <text evidence="2">The sequence shown here is derived from an EMBL/GenBank/DDBJ whole genome shotgun (WGS) entry which is preliminary data.</text>
</comment>
<feature type="compositionally biased region" description="Basic and acidic residues" evidence="1">
    <location>
        <begin position="347"/>
        <end position="359"/>
    </location>
</feature>
<sequence>GCRAVRRLECWGYPNKRFHLGAANELQYIVPLISRCREKMATAELESVAEFKRRASALGVTDDHLKALVDAGFDTFGQYAFAVPYVPGAADEKPVDLLKKTFGADPKDSELACLRRLFWESYALALADLKQRQEHGSDNVTKKLPTSERVARAQEQKKRLSGVIWGPDTEPSDQLVDRFVQMAEDNVAVYVKPELCASRSQEVLQVKQAKNFSIGPDGNLKVGQAAPDLTCSTSGELRLRAALHRKALAMDLSGVLSYKVSELWHTSLFTCLQREAPPGYKAVTINQIMEADKRLWVLLSECTRGSVASKLGSPPPCDSEFTKLSDSQEILSFLAPLPLPPPVPDFTRPRFEPYPDPKGKGKGKKGKEPGKVAAPASFDIPEGAKTKTEAFNTYVRSISPEHRWTSIALFENVQTELHRDALNSSWPNLVIPISDFKDGSVWVEWPAHTPTDPTLAYEVRELDGTMVLGALLPVADGPIKFGAKQLRHETQEFSGRRLVLVAYSLQALGNASNEDIKNLEELGFQVPQSDEHPASPVPAALKSTISGSDKPVIIEVFAGSAGITRAARDAGFNAIAVDWSKNKHESKATALNIDLSSEVGEQMLFSLLEEKKPKAIHVSPPCGTASLAREMEVGIYATPEEYLEMARKLAHPLDGDLAVSDWTKQAIFDLLTMHPSFIARKRADFLKYVLEMRLKLETEEAALHKAMAPHVQRVMKGKKLLLLKHLLTEFGYDDLGVMNELMHGAAMTGVQEVPPERKILAAPSNRQTLESEANWRTRTIVQRSTPEEDREALAAMGNKEVEAGFLSGPFHSAKAVTEELGRSDWLANPRFILYQGAKGKPRVIDDAKSSGLNDAYTSGEQLRLQAYKQMAVASADRHLMVLTHEGPSGRASSSTSAFKGPHALLTALGWLFADDPEKCQPFSSCFNVLGCCLDLKDLVAGSLVMSNREGRVDRIRSMVQKLCSDNTQRNLIPVVQGYLNFASGFIMGRALQPLARSLSWKMSPSEHQDLCRAILTTLGKCKPRTVSWHSPAQPVLIFTDASYESGKSGIGAVLVDTLGGRPEVYDGEIPADIVGHWQSTGQDQIISQAELAVVLIVRHMFQTRLAGRRVIYFIDNEAARHAILKGTSGKDSMQRLTAAFHAADLHLPSIAWVERVPSDSNPADAPSRGKASECAKTLGGIYAGKMCMPEEVHQAYKQMAVSSEDRRLMVLTHLGPSGRVFYMSDALPFGARGSVYSFLRTSRALSFLMNVCLTVPGSVFFDDFPSLTEASSASSAFEGPHALLTALGWLYADDPQKCQPFGSCFNVLGCSLDLKDLVSGSLIMSNREGRVDGIRSMVQKLRSDGSQRNLIPIIQGHLNFASSFVVGRMLQPLARSLSWKMSPDDHADLCSAILDTLGKCKPRTVSWHSPAKPILLFTDASYEGGKSGIRAVLVDTLGGKPEIFDGEIPEDVIRHWQSTGQEQVISQAELAVVVMMRHMLRTRLAGRRVIYFIDNEAARHSTLKGTSGKDSMQRLTAAFHAVDLHHPSISWVERVPSESNPADAPSRGKASECAKTLGGTYAGKICVPEEVQQAIKSSLVQTASLTRLALPCESLVLLPGLSA</sequence>
<accession>A0A812LME1</accession>
<dbReference type="PANTHER" id="PTHR33050:SF7">
    <property type="entry name" value="RIBONUCLEASE H"/>
    <property type="match status" value="1"/>
</dbReference>
<dbReference type="Proteomes" id="UP000649617">
    <property type="component" value="Unassembled WGS sequence"/>
</dbReference>
<proteinExistence type="predicted"/>
<dbReference type="EMBL" id="CAJNIZ010006175">
    <property type="protein sequence ID" value="CAE7247755.1"/>
    <property type="molecule type" value="Genomic_DNA"/>
</dbReference>
<gene>
    <name evidence="2" type="ORF">SPIL2461_LOCUS4606</name>
</gene>
<dbReference type="OrthoDB" id="433125at2759"/>
<name>A0A812LME1_SYMPI</name>
<dbReference type="PANTHER" id="PTHR33050">
    <property type="entry name" value="REVERSE TRANSCRIPTASE DOMAIN-CONTAINING PROTEIN"/>
    <property type="match status" value="1"/>
</dbReference>